<sequence length="268" mass="26820">MSAVDARPVPAAAATGRPGTGAVLARAAGAEWLRLRTVRTTWWCLLAAAVTIVGIGVTAAIDEASGPADPLAGLPATFAGEFGVLLGQFALLVLALLAVTQEYASGGIGPTLQWTPRRGVLFAARVAVPVVVATAAGVLLALGADVAAWGIAADLTLPAGDLADSLGRVAAVLASGSALAVGLGFLLRSIAGALAAVFLLQLILPFLLQGIGVEWMRDLAELLPGSAAIWTLIGEPDMTAGQATALLVGWPVAALAAGGWSLLRRDAG</sequence>
<evidence type="ECO:0000313" key="3">
    <source>
        <dbReference type="Proteomes" id="UP000322499"/>
    </source>
</evidence>
<proteinExistence type="predicted"/>
<feature type="transmembrane region" description="Helical" evidence="1">
    <location>
        <begin position="120"/>
        <end position="149"/>
    </location>
</feature>
<evidence type="ECO:0000313" key="2">
    <source>
        <dbReference type="EMBL" id="TYP90762.1"/>
    </source>
</evidence>
<feature type="transmembrane region" description="Helical" evidence="1">
    <location>
        <begin position="42"/>
        <end position="61"/>
    </location>
</feature>
<organism evidence="2 3">
    <name type="scientific">Blastococcus xanthinilyticus</name>
    <dbReference type="NCBI Taxonomy" id="1564164"/>
    <lineage>
        <taxon>Bacteria</taxon>
        <taxon>Bacillati</taxon>
        <taxon>Actinomycetota</taxon>
        <taxon>Actinomycetes</taxon>
        <taxon>Geodermatophilales</taxon>
        <taxon>Geodermatophilaceae</taxon>
        <taxon>Blastococcus</taxon>
    </lineage>
</organism>
<keyword evidence="1" id="KW-0472">Membrane</keyword>
<feature type="transmembrane region" description="Helical" evidence="1">
    <location>
        <begin position="73"/>
        <end position="99"/>
    </location>
</feature>
<reference evidence="2 3" key="1">
    <citation type="submission" date="2019-07" db="EMBL/GenBank/DDBJ databases">
        <title>Genomic Encyclopedia of Archaeal and Bacterial Type Strains, Phase II (KMG-II): from individual species to whole genera.</title>
        <authorList>
            <person name="Goeker M."/>
        </authorList>
    </citation>
    <scope>NUCLEOTIDE SEQUENCE [LARGE SCALE GENOMIC DNA]</scope>
    <source>
        <strain evidence="2 3">DSM 46842</strain>
    </source>
</reference>
<keyword evidence="1" id="KW-1133">Transmembrane helix</keyword>
<dbReference type="Proteomes" id="UP000322499">
    <property type="component" value="Unassembled WGS sequence"/>
</dbReference>
<evidence type="ECO:0000256" key="1">
    <source>
        <dbReference type="SAM" id="Phobius"/>
    </source>
</evidence>
<dbReference type="EMBL" id="VNHW01000001">
    <property type="protein sequence ID" value="TYP90762.1"/>
    <property type="molecule type" value="Genomic_DNA"/>
</dbReference>
<feature type="transmembrane region" description="Helical" evidence="1">
    <location>
        <begin position="243"/>
        <end position="263"/>
    </location>
</feature>
<accession>A0A5S5D7N5</accession>
<keyword evidence="3" id="KW-1185">Reference proteome</keyword>
<keyword evidence="1" id="KW-0812">Transmembrane</keyword>
<name>A0A5S5D7N5_9ACTN</name>
<feature type="transmembrane region" description="Helical" evidence="1">
    <location>
        <begin position="194"/>
        <end position="213"/>
    </location>
</feature>
<feature type="transmembrane region" description="Helical" evidence="1">
    <location>
        <begin position="169"/>
        <end position="187"/>
    </location>
</feature>
<gene>
    <name evidence="2" type="ORF">BD833_101480</name>
</gene>
<comment type="caution">
    <text evidence="2">The sequence shown here is derived from an EMBL/GenBank/DDBJ whole genome shotgun (WGS) entry which is preliminary data.</text>
</comment>
<protein>
    <submittedName>
        <fullName evidence="2">ABC-2 type transport system permease protein</fullName>
    </submittedName>
</protein>
<dbReference type="RefSeq" id="WP_166531500.1">
    <property type="nucleotide sequence ID" value="NZ_VNHW01000001.1"/>
</dbReference>
<dbReference type="AlphaFoldDB" id="A0A5S5D7N5"/>